<gene>
    <name evidence="2" type="ORF">BIP78_1528</name>
</gene>
<evidence type="ECO:0000313" key="2">
    <source>
        <dbReference type="EMBL" id="QAA77294.1"/>
    </source>
</evidence>
<dbReference type="EMBL" id="CP034928">
    <property type="protein sequence ID" value="QAA77294.1"/>
    <property type="molecule type" value="Genomic_DNA"/>
</dbReference>
<dbReference type="AlphaFoldDB" id="A0A410FWA8"/>
<dbReference type="InterPro" id="IPR013783">
    <property type="entry name" value="Ig-like_fold"/>
</dbReference>
<protein>
    <recommendedName>
        <fullName evidence="1">CARDB domain-containing protein</fullName>
    </recommendedName>
</protein>
<evidence type="ECO:0000259" key="1">
    <source>
        <dbReference type="Pfam" id="PF07705"/>
    </source>
</evidence>
<feature type="domain" description="CARDB" evidence="1">
    <location>
        <begin position="434"/>
        <end position="535"/>
    </location>
</feature>
<organism evidence="2 3">
    <name type="scientific">Bipolaricaulis sibiricus</name>
    <dbReference type="NCBI Taxonomy" id="2501609"/>
    <lineage>
        <taxon>Bacteria</taxon>
        <taxon>Candidatus Bipolaricaulota</taxon>
        <taxon>Candidatus Bipolaricaulia</taxon>
        <taxon>Candidatus Bipolaricaulales</taxon>
        <taxon>Candidatus Bipolaricaulaceae</taxon>
        <taxon>Candidatus Bipolaricaulis</taxon>
    </lineage>
</organism>
<evidence type="ECO:0000313" key="3">
    <source>
        <dbReference type="Proteomes" id="UP000287233"/>
    </source>
</evidence>
<dbReference type="KEGG" id="bih:BIP78_1528"/>
<sequence length="545" mass="58190">MLAVGPQRAPAAPWEVVAMKRYILAGLLFVAVVTAVGQEVPPRTKFEVADLQLVSHEALPDGTVAHSGPVCAAIVMAWFAEHGYPALLPDLNGDGVVDQADTVLLAARFAKDMAVGPDRPALDPRLMDALARYVADRYPHEFVLKLWDDSFAEEYRTVLGKPFAPSDYPGIAVEIHPNASHADYTKELLAGEGVVLGLGKERATNTFFVGRSFEFEEKTDGWPIDVVDTADDPTEAGGQAQVFPTVMKRGPEGWWLVRYAGWIPLEFMLSLSPIRRPVIGTVPGPCPTGAIGYDVVTVTSEWGSFRVEECVTREGDRDLYTYTVTNVNFVYNGCGICEFFVPNLHGFPTVDQWGPAGWLVNPFGPWSWIAPLGDCGIAPGSAAGFGFSVPAPTSDTWQGAAAAGCAQPTGVAVLLPPQVKFRTTGPGPGETGCPDLVALKLTACWRITPRQEIEVLVTAIIRNVGPTASGGFWVCIEVGSNSTVDYSSGLAPGATSTLSTSLVVAPPLSFPILVAVVADCFSQVNECSETNNEATFNVGRENACK</sequence>
<accession>A0A410FWA8</accession>
<reference evidence="3" key="1">
    <citation type="submission" date="2018-12" db="EMBL/GenBank/DDBJ databases">
        <title>Complete genome sequence of an uncultured bacterium of the candidate phylum Bipolaricaulota.</title>
        <authorList>
            <person name="Kadnikov V.V."/>
            <person name="Mardanov A.V."/>
            <person name="Beletsky A.V."/>
            <person name="Frank Y.A."/>
            <person name="Karnachuk O.V."/>
            <person name="Ravin N.V."/>
        </authorList>
    </citation>
    <scope>NUCLEOTIDE SEQUENCE [LARGE SCALE GENOMIC DNA]</scope>
</reference>
<dbReference type="Gene3D" id="2.60.40.10">
    <property type="entry name" value="Immunoglobulins"/>
    <property type="match status" value="1"/>
</dbReference>
<proteinExistence type="predicted"/>
<name>A0A410FWA8_BIPS1</name>
<dbReference type="InterPro" id="IPR011635">
    <property type="entry name" value="CARDB"/>
</dbReference>
<dbReference type="Pfam" id="PF07705">
    <property type="entry name" value="CARDB"/>
    <property type="match status" value="1"/>
</dbReference>
<dbReference type="Proteomes" id="UP000287233">
    <property type="component" value="Chromosome"/>
</dbReference>